<evidence type="ECO:0000256" key="2">
    <source>
        <dbReference type="ARBA" id="ARBA00004651"/>
    </source>
</evidence>
<dbReference type="STRING" id="519424.AZF04_08500"/>
<evidence type="ECO:0000256" key="9">
    <source>
        <dbReference type="ARBA" id="ARBA00022777"/>
    </source>
</evidence>
<dbReference type="EC" id="2.7.13.3" evidence="3"/>
<dbReference type="FunFam" id="3.30.565.10:FF:000006">
    <property type="entry name" value="Sensor histidine kinase WalK"/>
    <property type="match status" value="1"/>
</dbReference>
<dbReference type="GO" id="GO:0005524">
    <property type="term" value="F:ATP binding"/>
    <property type="evidence" value="ECO:0007669"/>
    <property type="project" value="UniProtKB-KW"/>
</dbReference>
<comment type="caution">
    <text evidence="17">The sequence shown here is derived from an EMBL/GenBank/DDBJ whole genome shotgun (WGS) entry which is preliminary data.</text>
</comment>
<evidence type="ECO:0000313" key="18">
    <source>
        <dbReference type="Proteomes" id="UP000075806"/>
    </source>
</evidence>
<dbReference type="PROSITE" id="PS50109">
    <property type="entry name" value="HIS_KIN"/>
    <property type="match status" value="1"/>
</dbReference>
<dbReference type="CDD" id="cd00082">
    <property type="entry name" value="HisKA"/>
    <property type="match status" value="1"/>
</dbReference>
<dbReference type="Proteomes" id="UP000075806">
    <property type="component" value="Unassembled WGS sequence"/>
</dbReference>
<evidence type="ECO:0000256" key="4">
    <source>
        <dbReference type="ARBA" id="ARBA00022475"/>
    </source>
</evidence>
<keyword evidence="9" id="KW-0418">Kinase</keyword>
<evidence type="ECO:0000256" key="10">
    <source>
        <dbReference type="ARBA" id="ARBA00022840"/>
    </source>
</evidence>
<dbReference type="Pfam" id="PF00512">
    <property type="entry name" value="HisKA"/>
    <property type="match status" value="1"/>
</dbReference>
<evidence type="ECO:0000256" key="13">
    <source>
        <dbReference type="ARBA" id="ARBA00023136"/>
    </source>
</evidence>
<comment type="catalytic activity">
    <reaction evidence="1">
        <text>ATP + protein L-histidine = ADP + protein N-phospho-L-histidine.</text>
        <dbReference type="EC" id="2.7.13.3"/>
    </reaction>
</comment>
<comment type="subcellular location">
    <subcellularLocation>
        <location evidence="2">Cell membrane</location>
        <topology evidence="2">Multi-pass membrane protein</topology>
    </subcellularLocation>
</comment>
<dbReference type="Gene3D" id="1.10.287.130">
    <property type="match status" value="1"/>
</dbReference>
<proteinExistence type="predicted"/>
<dbReference type="PANTHER" id="PTHR45528">
    <property type="entry name" value="SENSOR HISTIDINE KINASE CPXA"/>
    <property type="match status" value="1"/>
</dbReference>
<dbReference type="SMART" id="SM00387">
    <property type="entry name" value="HATPase_c"/>
    <property type="match status" value="1"/>
</dbReference>
<keyword evidence="7 14" id="KW-0812">Transmembrane</keyword>
<dbReference type="PROSITE" id="PS50885">
    <property type="entry name" value="HAMP"/>
    <property type="match status" value="1"/>
</dbReference>
<keyword evidence="13 14" id="KW-0472">Membrane</keyword>
<dbReference type="GO" id="GO:0000155">
    <property type="term" value="F:phosphorelay sensor kinase activity"/>
    <property type="evidence" value="ECO:0007669"/>
    <property type="project" value="InterPro"/>
</dbReference>
<dbReference type="RefSeq" id="WP_061949344.1">
    <property type="nucleotide sequence ID" value="NZ_LTAO01000023.1"/>
</dbReference>
<evidence type="ECO:0000259" key="15">
    <source>
        <dbReference type="PROSITE" id="PS50109"/>
    </source>
</evidence>
<reference evidence="17" key="1">
    <citation type="submission" date="2016-02" db="EMBL/GenBank/DDBJ databases">
        <title>Genome sequence of Bacillus trypoxylicola KCTC 13244(T).</title>
        <authorList>
            <person name="Jeong H."/>
            <person name="Park S.-H."/>
            <person name="Choi S.-K."/>
        </authorList>
    </citation>
    <scope>NUCLEOTIDE SEQUENCE [LARGE SCALE GENOMIC DNA]</scope>
    <source>
        <strain evidence="17">KCTC 13244</strain>
    </source>
</reference>
<evidence type="ECO:0000256" key="3">
    <source>
        <dbReference type="ARBA" id="ARBA00012438"/>
    </source>
</evidence>
<dbReference type="InterPro" id="IPR003660">
    <property type="entry name" value="HAMP_dom"/>
</dbReference>
<dbReference type="Gene3D" id="6.10.340.10">
    <property type="match status" value="1"/>
</dbReference>
<dbReference type="EMBL" id="LTAO01000023">
    <property type="protein sequence ID" value="KYG29548.1"/>
    <property type="molecule type" value="Genomic_DNA"/>
</dbReference>
<dbReference type="Pfam" id="PF00672">
    <property type="entry name" value="HAMP"/>
    <property type="match status" value="1"/>
</dbReference>
<dbReference type="InterPro" id="IPR050398">
    <property type="entry name" value="HssS/ArlS-like"/>
</dbReference>
<keyword evidence="6" id="KW-0808">Transferase</keyword>
<dbReference type="SMART" id="SM00388">
    <property type="entry name" value="HisKA"/>
    <property type="match status" value="1"/>
</dbReference>
<evidence type="ECO:0000256" key="14">
    <source>
        <dbReference type="SAM" id="Phobius"/>
    </source>
</evidence>
<dbReference type="Pfam" id="PF02518">
    <property type="entry name" value="HATPase_c"/>
    <property type="match status" value="1"/>
</dbReference>
<dbReference type="Gene3D" id="3.30.565.10">
    <property type="entry name" value="Histidine kinase-like ATPase, C-terminal domain"/>
    <property type="match status" value="1"/>
</dbReference>
<protein>
    <recommendedName>
        <fullName evidence="3">histidine kinase</fullName>
        <ecNumber evidence="3">2.7.13.3</ecNumber>
    </recommendedName>
</protein>
<dbReference type="SUPFAM" id="SSF158472">
    <property type="entry name" value="HAMP domain-like"/>
    <property type="match status" value="1"/>
</dbReference>
<evidence type="ECO:0000256" key="12">
    <source>
        <dbReference type="ARBA" id="ARBA00023012"/>
    </source>
</evidence>
<keyword evidence="8" id="KW-0547">Nucleotide-binding</keyword>
<dbReference type="InterPro" id="IPR003661">
    <property type="entry name" value="HisK_dim/P_dom"/>
</dbReference>
<dbReference type="FunFam" id="1.10.287.130:FF:000001">
    <property type="entry name" value="Two-component sensor histidine kinase"/>
    <property type="match status" value="1"/>
</dbReference>
<dbReference type="SUPFAM" id="SSF47384">
    <property type="entry name" value="Homodimeric domain of signal transducing histidine kinase"/>
    <property type="match status" value="1"/>
</dbReference>
<feature type="domain" description="Histidine kinase" evidence="15">
    <location>
        <begin position="434"/>
        <end position="647"/>
    </location>
</feature>
<evidence type="ECO:0000259" key="16">
    <source>
        <dbReference type="PROSITE" id="PS50885"/>
    </source>
</evidence>
<dbReference type="InterPro" id="IPR005467">
    <property type="entry name" value="His_kinase_dom"/>
</dbReference>
<evidence type="ECO:0000256" key="1">
    <source>
        <dbReference type="ARBA" id="ARBA00000085"/>
    </source>
</evidence>
<dbReference type="SMART" id="SM00304">
    <property type="entry name" value="HAMP"/>
    <property type="match status" value="1"/>
</dbReference>
<dbReference type="AlphaFoldDB" id="A0A161QJ14"/>
<evidence type="ECO:0000256" key="11">
    <source>
        <dbReference type="ARBA" id="ARBA00022989"/>
    </source>
</evidence>
<organism evidence="17 18">
    <name type="scientific">Alkalihalobacillus trypoxylicola</name>
    <dbReference type="NCBI Taxonomy" id="519424"/>
    <lineage>
        <taxon>Bacteria</taxon>
        <taxon>Bacillati</taxon>
        <taxon>Bacillota</taxon>
        <taxon>Bacilli</taxon>
        <taxon>Bacillales</taxon>
        <taxon>Bacillaceae</taxon>
        <taxon>Alkalihalobacillus</taxon>
    </lineage>
</organism>
<dbReference type="InterPro" id="IPR036097">
    <property type="entry name" value="HisK_dim/P_sf"/>
</dbReference>
<keyword evidence="10" id="KW-0067">ATP-binding</keyword>
<dbReference type="CDD" id="cd06225">
    <property type="entry name" value="HAMP"/>
    <property type="match status" value="1"/>
</dbReference>
<evidence type="ECO:0000256" key="6">
    <source>
        <dbReference type="ARBA" id="ARBA00022679"/>
    </source>
</evidence>
<dbReference type="InterPro" id="IPR003594">
    <property type="entry name" value="HATPase_dom"/>
</dbReference>
<dbReference type="PANTHER" id="PTHR45528:SF1">
    <property type="entry name" value="SENSOR HISTIDINE KINASE CPXA"/>
    <property type="match status" value="1"/>
</dbReference>
<keyword evidence="12" id="KW-0902">Two-component regulatory system</keyword>
<dbReference type="OrthoDB" id="9762826at2"/>
<dbReference type="InterPro" id="IPR036890">
    <property type="entry name" value="HATPase_C_sf"/>
</dbReference>
<evidence type="ECO:0000256" key="7">
    <source>
        <dbReference type="ARBA" id="ARBA00022692"/>
    </source>
</evidence>
<gene>
    <name evidence="17" type="ORF">AZF04_08500</name>
</gene>
<evidence type="ECO:0000256" key="5">
    <source>
        <dbReference type="ARBA" id="ARBA00022553"/>
    </source>
</evidence>
<feature type="domain" description="HAMP" evidence="16">
    <location>
        <begin position="360"/>
        <end position="412"/>
    </location>
</feature>
<keyword evidence="5" id="KW-0597">Phosphoprotein</keyword>
<dbReference type="GO" id="GO:0005886">
    <property type="term" value="C:plasma membrane"/>
    <property type="evidence" value="ECO:0007669"/>
    <property type="project" value="UniProtKB-SubCell"/>
</dbReference>
<keyword evidence="4" id="KW-1003">Cell membrane</keyword>
<name>A0A161QJ14_9BACI</name>
<evidence type="ECO:0000256" key="8">
    <source>
        <dbReference type="ARBA" id="ARBA00022741"/>
    </source>
</evidence>
<accession>A0A161QJ14</accession>
<sequence length="650" mass="75963">MRSRIVIKLFTLTTLLCIFILATVFIGHAVIFKHYYVYQKMEEIQTAFHQYGEDYKRANPDKDAQRKLEEDFYQKHSTWITTLDGIGNPKNAEDFSIDILYEWSETVDESLAINIPLHYLISLEDALSEDFNFQEYDGIELFGINYNKTFLPSLIGYSGTIEAIQLAKLYSTELKYFDARENLSYWENDYLKNFMDEFLSEQYEYDHYLLYEDEFVPTESMEDEVLPIERREREVDSKDGDIIFKEGMVVNVHIPNQNDVSIMNNTLFLNKMKEFQASLIEEGYLIGNESEVQISDFNHNDIQYKLISKSITVNDEPLYLLAMTSLQPVDEAMQIVQDYYVYLIILVMLLVIIASFYYSKIITTPLIKLNETTKKIAHLDFTERVEVKSKDELGTLSKNINVLSNTLHKHINQLQDDIEKEKQLENTRKEFISGVSHELKTPLSIMKSTISILKDDVAKHKKDYYFQALEQEVEKMNRLIIDMLDLAKYESGTYQMEMEPFFINELIERISASLNYEMNQKEIQLGKELLTLEVMANEYRIEQVLTNFLTNAIRHTDNKGKITISTSAEGPLVKVSVENTGDSIKDEQLKKVWDRFYRGDLSRERSQNETGLGLAISRNILELHHSQYGVENTKTGVRFYFYLQVHNKKS</sequence>
<evidence type="ECO:0000313" key="17">
    <source>
        <dbReference type="EMBL" id="KYG29548.1"/>
    </source>
</evidence>
<keyword evidence="18" id="KW-1185">Reference proteome</keyword>
<feature type="transmembrane region" description="Helical" evidence="14">
    <location>
        <begin position="339"/>
        <end position="358"/>
    </location>
</feature>
<dbReference type="SUPFAM" id="SSF55874">
    <property type="entry name" value="ATPase domain of HSP90 chaperone/DNA topoisomerase II/histidine kinase"/>
    <property type="match status" value="1"/>
</dbReference>
<keyword evidence="11 14" id="KW-1133">Transmembrane helix</keyword>
<dbReference type="CDD" id="cd00075">
    <property type="entry name" value="HATPase"/>
    <property type="match status" value="1"/>
</dbReference>